<dbReference type="CDD" id="cd01066">
    <property type="entry name" value="APP_MetAP"/>
    <property type="match status" value="1"/>
</dbReference>
<dbReference type="PANTHER" id="PTHR46112:SF2">
    <property type="entry name" value="XAA-PRO AMINOPEPTIDASE P-RELATED"/>
    <property type="match status" value="1"/>
</dbReference>
<comment type="caution">
    <text evidence="3">The sequence shown here is derived from an EMBL/GenBank/DDBJ whole genome shotgun (WGS) entry which is preliminary data.</text>
</comment>
<feature type="domain" description="Peptidase M24" evidence="1">
    <location>
        <begin position="140"/>
        <end position="341"/>
    </location>
</feature>
<dbReference type="SUPFAM" id="SSF55920">
    <property type="entry name" value="Creatinase/aminopeptidase"/>
    <property type="match status" value="1"/>
</dbReference>
<dbReference type="EMBL" id="DRWN01000065">
    <property type="protein sequence ID" value="HHK69010.1"/>
    <property type="molecule type" value="Genomic_DNA"/>
</dbReference>
<gene>
    <name evidence="3" type="ORF">ENM11_07695</name>
</gene>
<feature type="domain" description="Creatinase N-terminal" evidence="2">
    <location>
        <begin position="12"/>
        <end position="132"/>
    </location>
</feature>
<dbReference type="Gene3D" id="3.90.230.10">
    <property type="entry name" value="Creatinase/methionine aminopeptidase superfamily"/>
    <property type="match status" value="1"/>
</dbReference>
<dbReference type="Pfam" id="PF01321">
    <property type="entry name" value="Creatinase_N"/>
    <property type="match status" value="1"/>
</dbReference>
<protein>
    <submittedName>
        <fullName evidence="3">Aminopeptidase P family protein</fullName>
    </submittedName>
</protein>
<sequence>MTWLRQAVFDERIDRLAERLRASSVDATLLCSPSNVFYFTGYRGGVMVASADGSVSLFSTMPVSTPVAGRIEVVEKLGRRDAVTMALEYLGNRRISLGYDTLSVETYLNIVKTAPLTSLTPVKDMVYELRQVKSQDELEVLRKACFYASTAVEVAREIISYGTTVADIRRAIADNVYRLGAELAFNPRVSFGEDTFLNMDSPSERSVKQGELVKMAVGVVVEGYVATLSRTYFYGGKPSEKLVKSYTSLLRLKEMVATLASPWTSAVSIYDKCRAFAIESGLDPATLTSFGRGIGLEDEEPPLINANSADIIREGTVISIGPDLLLPGRYGISVTDVYRVSADGVELLTDASLELELS</sequence>
<evidence type="ECO:0000313" key="3">
    <source>
        <dbReference type="EMBL" id="HHK69010.1"/>
    </source>
</evidence>
<keyword evidence="3" id="KW-0645">Protease</keyword>
<dbReference type="Gene3D" id="3.40.350.10">
    <property type="entry name" value="Creatinase/prolidase N-terminal domain"/>
    <property type="match status" value="1"/>
</dbReference>
<dbReference type="InterPro" id="IPR000587">
    <property type="entry name" value="Creatinase_N"/>
</dbReference>
<dbReference type="GO" id="GO:0004177">
    <property type="term" value="F:aminopeptidase activity"/>
    <property type="evidence" value="ECO:0007669"/>
    <property type="project" value="UniProtKB-KW"/>
</dbReference>
<dbReference type="AlphaFoldDB" id="A0A7C5QAU2"/>
<keyword evidence="3" id="KW-0031">Aminopeptidase</keyword>
<accession>A0A7C5QAU2</accession>
<dbReference type="InterPro" id="IPR029149">
    <property type="entry name" value="Creatin/AminoP/Spt16_N"/>
</dbReference>
<keyword evidence="3" id="KW-0378">Hydrolase</keyword>
<evidence type="ECO:0000259" key="2">
    <source>
        <dbReference type="Pfam" id="PF01321"/>
    </source>
</evidence>
<dbReference type="PANTHER" id="PTHR46112">
    <property type="entry name" value="AMINOPEPTIDASE"/>
    <property type="match status" value="1"/>
</dbReference>
<reference evidence="3" key="1">
    <citation type="journal article" date="2020" name="mSystems">
        <title>Genome- and Community-Level Interaction Insights into Carbon Utilization and Element Cycling Functions of Hydrothermarchaeota in Hydrothermal Sediment.</title>
        <authorList>
            <person name="Zhou Z."/>
            <person name="Liu Y."/>
            <person name="Xu W."/>
            <person name="Pan J."/>
            <person name="Luo Z.H."/>
            <person name="Li M."/>
        </authorList>
    </citation>
    <scope>NUCLEOTIDE SEQUENCE [LARGE SCALE GENOMIC DNA]</scope>
    <source>
        <strain evidence="3">SpSt-1056</strain>
    </source>
</reference>
<dbReference type="Pfam" id="PF00557">
    <property type="entry name" value="Peptidase_M24"/>
    <property type="match status" value="1"/>
</dbReference>
<dbReference type="InterPro" id="IPR050659">
    <property type="entry name" value="Peptidase_M24B"/>
</dbReference>
<proteinExistence type="predicted"/>
<dbReference type="SUPFAM" id="SSF53092">
    <property type="entry name" value="Creatinase/prolidase N-terminal domain"/>
    <property type="match status" value="1"/>
</dbReference>
<dbReference type="InterPro" id="IPR000994">
    <property type="entry name" value="Pept_M24"/>
</dbReference>
<organism evidence="3">
    <name type="scientific">Caldiarchaeum subterraneum</name>
    <dbReference type="NCBI Taxonomy" id="311458"/>
    <lineage>
        <taxon>Archaea</taxon>
        <taxon>Nitrososphaerota</taxon>
        <taxon>Candidatus Caldarchaeales</taxon>
        <taxon>Candidatus Caldarchaeaceae</taxon>
        <taxon>Candidatus Caldarchaeum</taxon>
    </lineage>
</organism>
<dbReference type="InterPro" id="IPR036005">
    <property type="entry name" value="Creatinase/aminopeptidase-like"/>
</dbReference>
<name>A0A7C5QAU2_CALS0</name>
<evidence type="ECO:0000259" key="1">
    <source>
        <dbReference type="Pfam" id="PF00557"/>
    </source>
</evidence>